<evidence type="ECO:0000313" key="9">
    <source>
        <dbReference type="WBParaSite" id="TCONS_00007011.p1"/>
    </source>
</evidence>
<evidence type="ECO:0000259" key="6">
    <source>
        <dbReference type="PROSITE" id="PS50089"/>
    </source>
</evidence>
<dbReference type="InterPro" id="IPR013087">
    <property type="entry name" value="Znf_C2H2_type"/>
</dbReference>
<evidence type="ECO:0000313" key="7">
    <source>
        <dbReference type="Proteomes" id="UP000035681"/>
    </source>
</evidence>
<feature type="region of interest" description="Disordered" evidence="5">
    <location>
        <begin position="1"/>
        <end position="40"/>
    </location>
</feature>
<dbReference type="GO" id="GO:0008270">
    <property type="term" value="F:zinc ion binding"/>
    <property type="evidence" value="ECO:0007669"/>
    <property type="project" value="UniProtKB-KW"/>
</dbReference>
<proteinExistence type="predicted"/>
<name>A0A0K0EE56_STRER</name>
<dbReference type="InterPro" id="IPR017907">
    <property type="entry name" value="Znf_RING_CS"/>
</dbReference>
<feature type="compositionally biased region" description="Basic residues" evidence="5">
    <location>
        <begin position="83"/>
        <end position="94"/>
    </location>
</feature>
<feature type="domain" description="RING-type" evidence="6">
    <location>
        <begin position="225"/>
        <end position="265"/>
    </location>
</feature>
<dbReference type="GO" id="GO:0043022">
    <property type="term" value="F:ribosome binding"/>
    <property type="evidence" value="ECO:0007669"/>
    <property type="project" value="TreeGrafter"/>
</dbReference>
<dbReference type="SMART" id="SM00355">
    <property type="entry name" value="ZnF_C2H2"/>
    <property type="match status" value="4"/>
</dbReference>
<dbReference type="GO" id="GO:0061630">
    <property type="term" value="F:ubiquitin protein ligase activity"/>
    <property type="evidence" value="ECO:0007669"/>
    <property type="project" value="InterPro"/>
</dbReference>
<feature type="compositionally biased region" description="Low complexity" evidence="5">
    <location>
        <begin position="601"/>
        <end position="612"/>
    </location>
</feature>
<dbReference type="WBParaSite" id="TCONS_00007011.p1">
    <property type="protein sequence ID" value="TCONS_00007011.p1"/>
    <property type="gene ID" value="XLOC_005091"/>
</dbReference>
<sequence>MDSGLPITGQVNALERKKKNKKRSHRIFKSKKNSDSLQTREGIVSNLSNFKSTVDETNSTKNVNKVSNEIKDDLAKNVLEQNKRKRRRRQKKKQTLNEKEQNIEGEDHGPDKKIKCLDKKDDELLKSDLKKSKNSKWKSDSKSNDNRTNVNKLKNKKKNFTREINNKDKATKINGKAKTFLTNENERKLGETEVSLEIVKNVMNINNFFSVTKNVIPDLNWKHTCPICCERLEFFGMLPCNHCICMLCLLKQSILVEESSCFLCRKPFKSLIFFKVDTELPTVYPPININDCKRRYLSRNNTNFQRRNDIVFGCSLTVLAFDTFLQHYCWVCHVNNTPCTFKTFHELERHYVIQHKRSFCSICVEYEQKLSIERIPFTSKELSLHLSGRLTPYNNLVTNDHAKCSFCPIKTFYNSENLFRHYRLQHQTCELCFNENNEFLVFDIFEDLLQHYENNHFPCSVKNCKINGICFSSELELQLHMSEVHPTTKKRQALPLKNATYENDRKRKTIKNYQQNGNGNSTLNVIYANERLNNFQMDQSAFPSLLSNPLVSTTNLSNDGPSFASIVAKQPIKIEEPSVTNEEVENIITSITINNFENGERSNSSSVNRSNSYTEGRSNILTTSNKMKTKSTLPNGCGDIVGNKNDMIIEINNERGIGDEGNSLLNKNDCNHVVRRNVFWRMINFILFPLTAFQRAITNLISLFSDFFINRNLR</sequence>
<dbReference type="Pfam" id="PF25447">
    <property type="entry name" value="RING_ZNF598"/>
    <property type="match status" value="1"/>
</dbReference>
<dbReference type="Gene3D" id="3.30.40.10">
    <property type="entry name" value="Zinc/RING finger domain, C3HC4 (zinc finger)"/>
    <property type="match status" value="1"/>
</dbReference>
<organism evidence="8">
    <name type="scientific">Strongyloides stercoralis</name>
    <name type="common">Threadworm</name>
    <dbReference type="NCBI Taxonomy" id="6248"/>
    <lineage>
        <taxon>Eukaryota</taxon>
        <taxon>Metazoa</taxon>
        <taxon>Ecdysozoa</taxon>
        <taxon>Nematoda</taxon>
        <taxon>Chromadorea</taxon>
        <taxon>Rhabditida</taxon>
        <taxon>Tylenchina</taxon>
        <taxon>Panagrolaimomorpha</taxon>
        <taxon>Strongyloidoidea</taxon>
        <taxon>Strongyloididae</taxon>
        <taxon>Strongyloides</taxon>
    </lineage>
</organism>
<dbReference type="WBParaSite" id="SSTP_0000776800.1">
    <property type="protein sequence ID" value="SSTP_0000776800.1"/>
    <property type="gene ID" value="SSTP_0000776800"/>
</dbReference>
<keyword evidence="1" id="KW-0479">Metal-binding</keyword>
<dbReference type="STRING" id="6248.A0A0K0EE56"/>
<dbReference type="InterPro" id="IPR013083">
    <property type="entry name" value="Znf_RING/FYVE/PHD"/>
</dbReference>
<keyword evidence="7" id="KW-1185">Reference proteome</keyword>
<dbReference type="PROSITE" id="PS00518">
    <property type="entry name" value="ZF_RING_1"/>
    <property type="match status" value="1"/>
</dbReference>
<dbReference type="GO" id="GO:0072344">
    <property type="term" value="P:rescue of stalled ribosome"/>
    <property type="evidence" value="ECO:0007669"/>
    <property type="project" value="InterPro"/>
</dbReference>
<feature type="compositionally biased region" description="Polar residues" evidence="5">
    <location>
        <begin position="613"/>
        <end position="630"/>
    </location>
</feature>
<evidence type="ECO:0000256" key="5">
    <source>
        <dbReference type="SAM" id="MobiDB-lite"/>
    </source>
</evidence>
<keyword evidence="3" id="KW-0862">Zinc</keyword>
<feature type="compositionally biased region" description="Basic residues" evidence="5">
    <location>
        <begin position="16"/>
        <end position="31"/>
    </location>
</feature>
<feature type="region of interest" description="Disordered" evidence="5">
    <location>
        <begin position="598"/>
        <end position="630"/>
    </location>
</feature>
<evidence type="ECO:0000256" key="3">
    <source>
        <dbReference type="ARBA" id="ARBA00022833"/>
    </source>
</evidence>
<dbReference type="GO" id="GO:0016567">
    <property type="term" value="P:protein ubiquitination"/>
    <property type="evidence" value="ECO:0007669"/>
    <property type="project" value="TreeGrafter"/>
</dbReference>
<evidence type="ECO:0000256" key="2">
    <source>
        <dbReference type="ARBA" id="ARBA00022771"/>
    </source>
</evidence>
<dbReference type="InterPro" id="IPR044288">
    <property type="entry name" value="ZNF598/HEL2"/>
</dbReference>
<dbReference type="InterPro" id="IPR001841">
    <property type="entry name" value="Znf_RING"/>
</dbReference>
<dbReference type="Proteomes" id="UP000035681">
    <property type="component" value="Unplaced"/>
</dbReference>
<protein>
    <submittedName>
        <fullName evidence="8 9">RING-type domain-containing protein</fullName>
    </submittedName>
</protein>
<accession>A0A0K0EE56</accession>
<dbReference type="PANTHER" id="PTHR22938:SF0">
    <property type="entry name" value="E3 UBIQUITIN-PROTEIN LIGASE ZNF598"/>
    <property type="match status" value="1"/>
</dbReference>
<keyword evidence="2 4" id="KW-0863">Zinc-finger</keyword>
<dbReference type="PANTHER" id="PTHR22938">
    <property type="entry name" value="ZINC FINGER PROTEIN 598"/>
    <property type="match status" value="1"/>
</dbReference>
<evidence type="ECO:0000313" key="8">
    <source>
        <dbReference type="WBParaSite" id="SSTP_0000776800.1"/>
    </source>
</evidence>
<dbReference type="SUPFAM" id="SSF57850">
    <property type="entry name" value="RING/U-box"/>
    <property type="match status" value="1"/>
</dbReference>
<dbReference type="PROSITE" id="PS50089">
    <property type="entry name" value="ZF_RING_2"/>
    <property type="match status" value="1"/>
</dbReference>
<feature type="region of interest" description="Disordered" evidence="5">
    <location>
        <begin position="78"/>
        <end position="168"/>
    </location>
</feature>
<reference evidence="8" key="1">
    <citation type="submission" date="2015-08" db="UniProtKB">
        <authorList>
            <consortium name="WormBaseParasite"/>
        </authorList>
    </citation>
    <scope>IDENTIFICATION</scope>
</reference>
<evidence type="ECO:0000256" key="4">
    <source>
        <dbReference type="PROSITE-ProRule" id="PRU00175"/>
    </source>
</evidence>
<dbReference type="AlphaFoldDB" id="A0A0K0EE56"/>
<feature type="compositionally biased region" description="Basic and acidic residues" evidence="5">
    <location>
        <begin position="95"/>
        <end position="145"/>
    </location>
</feature>
<evidence type="ECO:0000256" key="1">
    <source>
        <dbReference type="ARBA" id="ARBA00022723"/>
    </source>
</evidence>